<dbReference type="Proteomes" id="UP000069940">
    <property type="component" value="Unassembled WGS sequence"/>
</dbReference>
<evidence type="ECO:0000313" key="1">
    <source>
        <dbReference type="EnsemblMetazoa" id="AALFPA23_007318.P9697"/>
    </source>
</evidence>
<reference evidence="1" key="2">
    <citation type="submission" date="2025-05" db="UniProtKB">
        <authorList>
            <consortium name="EnsemblMetazoa"/>
        </authorList>
    </citation>
    <scope>IDENTIFICATION</scope>
    <source>
        <strain evidence="1">Foshan</strain>
    </source>
</reference>
<dbReference type="PANTHER" id="PTHR47150">
    <property type="entry name" value="OS12G0169200 PROTEIN"/>
    <property type="match status" value="1"/>
</dbReference>
<dbReference type="RefSeq" id="XP_029708579.2">
    <property type="nucleotide sequence ID" value="XM_029852719.2"/>
</dbReference>
<dbReference type="PANTHER" id="PTHR47150:SF5">
    <property type="entry name" value="OS07G0546750 PROTEIN"/>
    <property type="match status" value="1"/>
</dbReference>
<reference evidence="2" key="1">
    <citation type="journal article" date="2015" name="Proc. Natl. Acad. Sci. U.S.A.">
        <title>Genome sequence of the Asian Tiger mosquito, Aedes albopictus, reveals insights into its biology, genetics, and evolution.</title>
        <authorList>
            <person name="Chen X.G."/>
            <person name="Jiang X."/>
            <person name="Gu J."/>
            <person name="Xu M."/>
            <person name="Wu Y."/>
            <person name="Deng Y."/>
            <person name="Zhang C."/>
            <person name="Bonizzoni M."/>
            <person name="Dermauw W."/>
            <person name="Vontas J."/>
            <person name="Armbruster P."/>
            <person name="Huang X."/>
            <person name="Yang Y."/>
            <person name="Zhang H."/>
            <person name="He W."/>
            <person name="Peng H."/>
            <person name="Liu Y."/>
            <person name="Wu K."/>
            <person name="Chen J."/>
            <person name="Lirakis M."/>
            <person name="Topalis P."/>
            <person name="Van Leeuwen T."/>
            <person name="Hall A.B."/>
            <person name="Jiang X."/>
            <person name="Thorpe C."/>
            <person name="Mueller R.L."/>
            <person name="Sun C."/>
            <person name="Waterhouse R.M."/>
            <person name="Yan G."/>
            <person name="Tu Z.J."/>
            <person name="Fang X."/>
            <person name="James A.A."/>
        </authorList>
    </citation>
    <scope>NUCLEOTIDE SEQUENCE [LARGE SCALE GENOMIC DNA]</scope>
    <source>
        <strain evidence="2">Foshan</strain>
    </source>
</reference>
<dbReference type="Pfam" id="PF04827">
    <property type="entry name" value="Plant_tran"/>
    <property type="match status" value="1"/>
</dbReference>
<accession>A0ABM1YAF0</accession>
<protein>
    <recommendedName>
        <fullName evidence="3">DDE Tnp4 domain-containing protein</fullName>
    </recommendedName>
</protein>
<evidence type="ECO:0000313" key="2">
    <source>
        <dbReference type="Proteomes" id="UP000069940"/>
    </source>
</evidence>
<sequence>MNASKTIIESNFQEAIDAVVLSDDEDFEVVHQYFNYSQELLLKAATEYETNHAGGSRPGKKPNINRGAHEGAQRLFQDYFSESPTYTDSQFRRRFRMSRNLFTKIVADIESANVYFVQKPDATGKLGLTSLQKCTAAIRQLAYGVTADAVDEYLRLAETTALKCLSEFCETIIRIYGSKYLRYPTSSDVQRLLHVGNNRGFPGMLGSLDCCHWIWKNCPTGWAGQFRGKEKKPTIVLEAVASYDLWIWHAFFGMPGSNNDVNVLDRSPLFSEIYNGRAPVSNYTVNGRQYSTGYYLADGIYPPLATLVQTISSPIGLKKKNFAQMQESARKDVERAFGVLMARFAIIKTPARLWNKDALESIIKTCVILHNMIIENETDDPLLLEANHEANNNEITADIHRIDADNKEKFESFLSRYKTVHDTNQHYQLRNDLIEHLWAVKGEEV</sequence>
<dbReference type="InterPro" id="IPR006912">
    <property type="entry name" value="Harbinger_derived_prot"/>
</dbReference>
<dbReference type="GeneID" id="115255014"/>
<evidence type="ECO:0008006" key="3">
    <source>
        <dbReference type="Google" id="ProtNLM"/>
    </source>
</evidence>
<organism evidence="1 2">
    <name type="scientific">Aedes albopictus</name>
    <name type="common">Asian tiger mosquito</name>
    <name type="synonym">Stegomyia albopicta</name>
    <dbReference type="NCBI Taxonomy" id="7160"/>
    <lineage>
        <taxon>Eukaryota</taxon>
        <taxon>Metazoa</taxon>
        <taxon>Ecdysozoa</taxon>
        <taxon>Arthropoda</taxon>
        <taxon>Hexapoda</taxon>
        <taxon>Insecta</taxon>
        <taxon>Pterygota</taxon>
        <taxon>Neoptera</taxon>
        <taxon>Endopterygota</taxon>
        <taxon>Diptera</taxon>
        <taxon>Nematocera</taxon>
        <taxon>Culicoidea</taxon>
        <taxon>Culicidae</taxon>
        <taxon>Culicinae</taxon>
        <taxon>Aedini</taxon>
        <taxon>Aedes</taxon>
        <taxon>Stegomyia</taxon>
    </lineage>
</organism>
<dbReference type="EnsemblMetazoa" id="AALFPA23_007318.R9697">
    <property type="protein sequence ID" value="AALFPA23_007318.P9697"/>
    <property type="gene ID" value="AALFPA23_007318"/>
</dbReference>
<keyword evidence="2" id="KW-1185">Reference proteome</keyword>
<name>A0ABM1YAF0_AEDAL</name>
<proteinExistence type="predicted"/>